<dbReference type="SUPFAM" id="SSF46689">
    <property type="entry name" value="Homeodomain-like"/>
    <property type="match status" value="1"/>
</dbReference>
<evidence type="ECO:0000259" key="3">
    <source>
        <dbReference type="PROSITE" id="PS51253"/>
    </source>
</evidence>
<name>A0AAD4K301_9MUSC</name>
<dbReference type="Pfam" id="PF03221">
    <property type="entry name" value="HTH_Tnp_Tc5"/>
    <property type="match status" value="1"/>
</dbReference>
<dbReference type="PROSITE" id="PS51253">
    <property type="entry name" value="HTH_CENPB"/>
    <property type="match status" value="1"/>
</dbReference>
<sequence length="180" mass="20397">RYNIGKSQAASIVKDKSKIQSMWDSGEWNMNVKRKYLNEKGVQLDAICFEWFSKTQSTSQMLINGPAIQAKAKEVATSLGIRNFAASNGWLQKWRRRHNISFKNTSVAENSASQSNADRLSPLLIPKCETIIAEDNSVDFENPSANKIDSDESALNIILKLKHYLKDDYLAFEHLKNLES</sequence>
<keyword evidence="5" id="KW-1185">Reference proteome</keyword>
<reference evidence="4" key="1">
    <citation type="journal article" date="2021" name="Mol. Ecol. Resour.">
        <title>Phylogenomic analyses of the genus Drosophila reveals genomic signals of climate adaptation.</title>
        <authorList>
            <person name="Li F."/>
            <person name="Rane R.V."/>
            <person name="Luria V."/>
            <person name="Xiong Z."/>
            <person name="Chen J."/>
            <person name="Li Z."/>
            <person name="Catullo R.A."/>
            <person name="Griffin P.C."/>
            <person name="Schiffer M."/>
            <person name="Pearce S."/>
            <person name="Lee S.F."/>
            <person name="McElroy K."/>
            <person name="Stocker A."/>
            <person name="Shirriffs J."/>
            <person name="Cockerell F."/>
            <person name="Coppin C."/>
            <person name="Sgro C.M."/>
            <person name="Karger A."/>
            <person name="Cain J.W."/>
            <person name="Weber J.A."/>
            <person name="Santpere G."/>
            <person name="Kirschner M.W."/>
            <person name="Hoffmann A.A."/>
            <person name="Oakeshott J.G."/>
            <person name="Zhang G."/>
        </authorList>
    </citation>
    <scope>NUCLEOTIDE SEQUENCE</scope>
    <source>
        <strain evidence="4">BGI-SZ-2011g</strain>
    </source>
</reference>
<feature type="domain" description="HTH CENPB-type" evidence="3">
    <location>
        <begin position="32"/>
        <end position="104"/>
    </location>
</feature>
<comment type="subcellular location">
    <subcellularLocation>
        <location evidence="1">Nucleus</location>
    </subcellularLocation>
</comment>
<feature type="non-terminal residue" evidence="4">
    <location>
        <position position="1"/>
    </location>
</feature>
<protein>
    <recommendedName>
        <fullName evidence="3">HTH CENPB-type domain-containing protein</fullName>
    </recommendedName>
</protein>
<dbReference type="EMBL" id="JAJJHW010002585">
    <property type="protein sequence ID" value="KAH8371501.1"/>
    <property type="molecule type" value="Genomic_DNA"/>
</dbReference>
<feature type="non-terminal residue" evidence="4">
    <location>
        <position position="180"/>
    </location>
</feature>
<accession>A0AAD4K301</accession>
<dbReference type="SMART" id="SM00674">
    <property type="entry name" value="CENPB"/>
    <property type="match status" value="1"/>
</dbReference>
<evidence type="ECO:0000313" key="5">
    <source>
        <dbReference type="Proteomes" id="UP001200034"/>
    </source>
</evidence>
<dbReference type="InterPro" id="IPR050863">
    <property type="entry name" value="CenT-Element_Derived"/>
</dbReference>
<dbReference type="PANTHER" id="PTHR19303:SF73">
    <property type="entry name" value="PROTEIN PDC2"/>
    <property type="match status" value="1"/>
</dbReference>
<comment type="caution">
    <text evidence="4">The sequence shown here is derived from an EMBL/GenBank/DDBJ whole genome shotgun (WGS) entry which is preliminary data.</text>
</comment>
<dbReference type="Gene3D" id="1.10.10.60">
    <property type="entry name" value="Homeodomain-like"/>
    <property type="match status" value="1"/>
</dbReference>
<dbReference type="GO" id="GO:0003677">
    <property type="term" value="F:DNA binding"/>
    <property type="evidence" value="ECO:0007669"/>
    <property type="project" value="UniProtKB-KW"/>
</dbReference>
<dbReference type="InterPro" id="IPR006600">
    <property type="entry name" value="HTH_CenpB_DNA-bd_dom"/>
</dbReference>
<proteinExistence type="predicted"/>
<evidence type="ECO:0000256" key="1">
    <source>
        <dbReference type="ARBA" id="ARBA00004123"/>
    </source>
</evidence>
<organism evidence="4 5">
    <name type="scientific">Drosophila rubida</name>
    <dbReference type="NCBI Taxonomy" id="30044"/>
    <lineage>
        <taxon>Eukaryota</taxon>
        <taxon>Metazoa</taxon>
        <taxon>Ecdysozoa</taxon>
        <taxon>Arthropoda</taxon>
        <taxon>Hexapoda</taxon>
        <taxon>Insecta</taxon>
        <taxon>Pterygota</taxon>
        <taxon>Neoptera</taxon>
        <taxon>Endopterygota</taxon>
        <taxon>Diptera</taxon>
        <taxon>Brachycera</taxon>
        <taxon>Muscomorpha</taxon>
        <taxon>Ephydroidea</taxon>
        <taxon>Drosophilidae</taxon>
        <taxon>Drosophila</taxon>
    </lineage>
</organism>
<dbReference type="PANTHER" id="PTHR19303">
    <property type="entry name" value="TRANSPOSON"/>
    <property type="match status" value="1"/>
</dbReference>
<evidence type="ECO:0000313" key="4">
    <source>
        <dbReference type="EMBL" id="KAH8371501.1"/>
    </source>
</evidence>
<dbReference type="AlphaFoldDB" id="A0AAD4K301"/>
<gene>
    <name evidence="4" type="ORF">KR093_007746</name>
</gene>
<keyword evidence="2" id="KW-0238">DNA-binding</keyword>
<dbReference type="InterPro" id="IPR009057">
    <property type="entry name" value="Homeodomain-like_sf"/>
</dbReference>
<evidence type="ECO:0000256" key="2">
    <source>
        <dbReference type="ARBA" id="ARBA00023125"/>
    </source>
</evidence>
<dbReference type="Proteomes" id="UP001200034">
    <property type="component" value="Unassembled WGS sequence"/>
</dbReference>
<dbReference type="GO" id="GO:0005634">
    <property type="term" value="C:nucleus"/>
    <property type="evidence" value="ECO:0007669"/>
    <property type="project" value="UniProtKB-SubCell"/>
</dbReference>